<dbReference type="RefSeq" id="WP_153817599.1">
    <property type="nucleotide sequence ID" value="NZ_WJIE01000001.1"/>
</dbReference>
<dbReference type="PROSITE" id="PS51257">
    <property type="entry name" value="PROKAR_LIPOPROTEIN"/>
    <property type="match status" value="1"/>
</dbReference>
<sequence>MRRGRIAFRIAFVMFGALVACTTDPERGDAGAPQSEACTWKVSACINRCYDADLGLGCRLCCQTNGISCDEDGGYAFYKCIERED</sequence>
<organism evidence="2 3">
    <name type="scientific">Polyangium spumosum</name>
    <dbReference type="NCBI Taxonomy" id="889282"/>
    <lineage>
        <taxon>Bacteria</taxon>
        <taxon>Pseudomonadati</taxon>
        <taxon>Myxococcota</taxon>
        <taxon>Polyangia</taxon>
        <taxon>Polyangiales</taxon>
        <taxon>Polyangiaceae</taxon>
        <taxon>Polyangium</taxon>
    </lineage>
</organism>
<evidence type="ECO:0008006" key="4">
    <source>
        <dbReference type="Google" id="ProtNLM"/>
    </source>
</evidence>
<comment type="caution">
    <text evidence="2">The sequence shown here is derived from an EMBL/GenBank/DDBJ whole genome shotgun (WGS) entry which is preliminary data.</text>
</comment>
<gene>
    <name evidence="2" type="ORF">GF068_02065</name>
</gene>
<feature type="signal peptide" evidence="1">
    <location>
        <begin position="1"/>
        <end position="19"/>
    </location>
</feature>
<dbReference type="Proteomes" id="UP000440224">
    <property type="component" value="Unassembled WGS sequence"/>
</dbReference>
<evidence type="ECO:0000313" key="3">
    <source>
        <dbReference type="Proteomes" id="UP000440224"/>
    </source>
</evidence>
<name>A0A6N7PKR0_9BACT</name>
<evidence type="ECO:0000313" key="2">
    <source>
        <dbReference type="EMBL" id="MRG90714.1"/>
    </source>
</evidence>
<dbReference type="EMBL" id="WJIE01000001">
    <property type="protein sequence ID" value="MRG90714.1"/>
    <property type="molecule type" value="Genomic_DNA"/>
</dbReference>
<feature type="chain" id="PRO_5027073695" description="Lipoprotein" evidence="1">
    <location>
        <begin position="20"/>
        <end position="85"/>
    </location>
</feature>
<protein>
    <recommendedName>
        <fullName evidence="4">Lipoprotein</fullName>
    </recommendedName>
</protein>
<keyword evidence="1" id="KW-0732">Signal</keyword>
<accession>A0A6N7PKR0</accession>
<keyword evidence="3" id="KW-1185">Reference proteome</keyword>
<dbReference type="AlphaFoldDB" id="A0A6N7PKR0"/>
<reference evidence="2 3" key="1">
    <citation type="submission" date="2019-10" db="EMBL/GenBank/DDBJ databases">
        <title>A soil myxobacterium in the family Polyangiaceae.</title>
        <authorList>
            <person name="Li Y."/>
            <person name="Wang J."/>
        </authorList>
    </citation>
    <scope>NUCLEOTIDE SEQUENCE [LARGE SCALE GENOMIC DNA]</scope>
    <source>
        <strain evidence="2 3">DSM 14734</strain>
    </source>
</reference>
<proteinExistence type="predicted"/>
<evidence type="ECO:0000256" key="1">
    <source>
        <dbReference type="SAM" id="SignalP"/>
    </source>
</evidence>